<feature type="non-terminal residue" evidence="2">
    <location>
        <position position="1"/>
    </location>
</feature>
<dbReference type="InterPro" id="IPR036116">
    <property type="entry name" value="FN3_sf"/>
</dbReference>
<dbReference type="PROSITE" id="PS50853">
    <property type="entry name" value="FN3"/>
    <property type="match status" value="1"/>
</dbReference>
<evidence type="ECO:0000259" key="1">
    <source>
        <dbReference type="PROSITE" id="PS50853"/>
    </source>
</evidence>
<dbReference type="OrthoDB" id="428111at2759"/>
<dbReference type="SUPFAM" id="SSF49265">
    <property type="entry name" value="Fibronectin type III"/>
    <property type="match status" value="1"/>
</dbReference>
<evidence type="ECO:0000313" key="3">
    <source>
        <dbReference type="Proteomes" id="UP000649617"/>
    </source>
</evidence>
<dbReference type="Gene3D" id="3.50.4.10">
    <property type="entry name" value="Hepatocyte Growth Factor"/>
    <property type="match status" value="1"/>
</dbReference>
<dbReference type="InterPro" id="IPR003961">
    <property type="entry name" value="FN3_dom"/>
</dbReference>
<reference evidence="2" key="1">
    <citation type="submission" date="2021-02" db="EMBL/GenBank/DDBJ databases">
        <authorList>
            <person name="Dougan E. K."/>
            <person name="Rhodes N."/>
            <person name="Thang M."/>
            <person name="Chan C."/>
        </authorList>
    </citation>
    <scope>NUCLEOTIDE SEQUENCE</scope>
</reference>
<dbReference type="Proteomes" id="UP000649617">
    <property type="component" value="Unassembled WGS sequence"/>
</dbReference>
<gene>
    <name evidence="2" type="ORF">SPIL2461_LOCUS23198</name>
</gene>
<feature type="domain" description="Fibronectin type-III" evidence="1">
    <location>
        <begin position="183"/>
        <end position="280"/>
    </location>
</feature>
<accession>A0A812YKS3</accession>
<dbReference type="AlphaFoldDB" id="A0A812YKS3"/>
<evidence type="ECO:0000313" key="2">
    <source>
        <dbReference type="EMBL" id="CAE7780847.1"/>
    </source>
</evidence>
<protein>
    <recommendedName>
        <fullName evidence="1">Fibronectin type-III domain-containing protein</fullName>
    </recommendedName>
</protein>
<comment type="caution">
    <text evidence="2">The sequence shown here is derived from an EMBL/GenBank/DDBJ whole genome shotgun (WGS) entry which is preliminary data.</text>
</comment>
<dbReference type="Gene3D" id="2.60.40.10">
    <property type="entry name" value="Immunoglobulins"/>
    <property type="match status" value="1"/>
</dbReference>
<keyword evidence="3" id="KW-1185">Reference proteome</keyword>
<name>A0A812YKS3_SYMPI</name>
<dbReference type="CDD" id="cd00063">
    <property type="entry name" value="FN3"/>
    <property type="match status" value="1"/>
</dbReference>
<dbReference type="Pfam" id="PF00041">
    <property type="entry name" value="fn3"/>
    <property type="match status" value="1"/>
</dbReference>
<dbReference type="InterPro" id="IPR013783">
    <property type="entry name" value="Ig-like_fold"/>
</dbReference>
<organism evidence="2 3">
    <name type="scientific">Symbiodinium pilosum</name>
    <name type="common">Dinoflagellate</name>
    <dbReference type="NCBI Taxonomy" id="2952"/>
    <lineage>
        <taxon>Eukaryota</taxon>
        <taxon>Sar</taxon>
        <taxon>Alveolata</taxon>
        <taxon>Dinophyceae</taxon>
        <taxon>Suessiales</taxon>
        <taxon>Symbiodiniaceae</taxon>
        <taxon>Symbiodinium</taxon>
    </lineage>
</organism>
<sequence>RGSGLAITAPTRTLDDIWKDNLRRRHIDFLHVNAGIAALADVLERGFAKILSSRSVTIFALHVDELWTKQELKKVVKILDTHEYFSMLALVCENSSQFGSFLYQGPSGHVGPTTYLPLSSMDVDLTLDWDDMPLPQHLLAFDLQQPDVFKTVQLGDVQCDADADSDTCQEGDAQCKGDVLVGPPERPQLARVTKASSRSITLEWRPHPEGPAPDSYLLRIEPGALEDILDHDTFDALTNVQTHTVNGLRPNVEYTISLRAMGFGGESGKVTLTHRTEQEDTLVVDSQYEILESTHCGMGAAEEVQPAGPAPQGASYFPGVSDVDGCRARCESNRQCVAFQVNSGNACWLYRRKPSDQRLASRQSDEGWWCAIRRD</sequence>
<dbReference type="EMBL" id="CAJNIZ010048056">
    <property type="protein sequence ID" value="CAE7780847.1"/>
    <property type="molecule type" value="Genomic_DNA"/>
</dbReference>
<dbReference type="SMART" id="SM00060">
    <property type="entry name" value="FN3"/>
    <property type="match status" value="1"/>
</dbReference>
<proteinExistence type="predicted"/>